<accession>A0AAW1T4Q6</accession>
<dbReference type="AlphaFoldDB" id="A0AAW1T4Q6"/>
<dbReference type="Pfam" id="PF03109">
    <property type="entry name" value="ABC1"/>
    <property type="match status" value="1"/>
</dbReference>
<keyword evidence="5" id="KW-1185">Reference proteome</keyword>
<name>A0AAW1T4Q6_9CHLO</name>
<proteinExistence type="predicted"/>
<dbReference type="InterPro" id="IPR011009">
    <property type="entry name" value="Kinase-like_dom_sf"/>
</dbReference>
<sequence>MEVLLLLRANALGMQARGGPGDEEMPALYGAGDHSEVEPSFTPARAFTLTARAVYLIGVFLPFLTIGLLCLLLARWASPNTKAVEAPARVPSDSQLQSSSAQGESSSSTRVATRAIASRTDGGEVTDTAQALSAGQDRAGSHASASTSGRDEAGAVAASVGLDEPGAAPPAHGRPSSSLSQADRYRRVAWKMLLLGCKSSGAAFIKWGQWSATRQDIFPEDLCDILSELHDHAPQHSWRASKKEIEKSFGKSVEELFDSIDHAALASGSIAQVHRARLRVDGEMRDVIVKVRHPGTAEKIRLDFALLKPLAAASARVKALKGLSLKESVSQFSNTMTAQTDLRVEAAHLRRCYNNFRRIRHNSTPPFPVPGYESAAVLVETYEPGERNILVRTRGGSKVDRADATDEADLRSKLQLVLLDFGLAEELTPSVRYRFLSFLHNISAGRGREAGEHMLHMGQNAACPDRQGFLRNMAVLFREHCDIQAPGGIDVDKVLKAVLQLARNHEVSIDSGYAALVIGMCIIVGFATSLDPQLNLLDAATPAFFIHNVCGSVVGRLYT</sequence>
<dbReference type="PANTHER" id="PTHR45890">
    <property type="entry name" value="AARF DOMAIN CONTAINING KINASE 2 (PREDICTED)"/>
    <property type="match status" value="1"/>
</dbReference>
<feature type="domain" description="ABC1 atypical kinase-like" evidence="3">
    <location>
        <begin position="229"/>
        <end position="364"/>
    </location>
</feature>
<dbReference type="EMBL" id="JALJOV010000384">
    <property type="protein sequence ID" value="KAK9864173.1"/>
    <property type="molecule type" value="Genomic_DNA"/>
</dbReference>
<organism evidence="4 5">
    <name type="scientific">Apatococcus fuscideae</name>
    <dbReference type="NCBI Taxonomy" id="2026836"/>
    <lineage>
        <taxon>Eukaryota</taxon>
        <taxon>Viridiplantae</taxon>
        <taxon>Chlorophyta</taxon>
        <taxon>core chlorophytes</taxon>
        <taxon>Trebouxiophyceae</taxon>
        <taxon>Chlorellales</taxon>
        <taxon>Chlorellaceae</taxon>
        <taxon>Apatococcus</taxon>
    </lineage>
</organism>
<dbReference type="InterPro" id="IPR004147">
    <property type="entry name" value="ABC1_dom"/>
</dbReference>
<dbReference type="SUPFAM" id="SSF56112">
    <property type="entry name" value="Protein kinase-like (PK-like)"/>
    <property type="match status" value="1"/>
</dbReference>
<dbReference type="PANTHER" id="PTHR45890:SF9">
    <property type="entry name" value="PROTEIN KINASE DOMAIN-CONTAINING PROTEIN"/>
    <property type="match status" value="1"/>
</dbReference>
<evidence type="ECO:0000259" key="3">
    <source>
        <dbReference type="Pfam" id="PF03109"/>
    </source>
</evidence>
<reference evidence="4 5" key="1">
    <citation type="journal article" date="2024" name="Nat. Commun.">
        <title>Phylogenomics reveals the evolutionary origins of lichenization in chlorophyte algae.</title>
        <authorList>
            <person name="Puginier C."/>
            <person name="Libourel C."/>
            <person name="Otte J."/>
            <person name="Skaloud P."/>
            <person name="Haon M."/>
            <person name="Grisel S."/>
            <person name="Petersen M."/>
            <person name="Berrin J.G."/>
            <person name="Delaux P.M."/>
            <person name="Dal Grande F."/>
            <person name="Keller J."/>
        </authorList>
    </citation>
    <scope>NUCLEOTIDE SEQUENCE [LARGE SCALE GENOMIC DNA]</scope>
    <source>
        <strain evidence="4 5">SAG 2523</strain>
    </source>
</reference>
<dbReference type="InterPro" id="IPR052402">
    <property type="entry name" value="ADCK_kinase"/>
</dbReference>
<evidence type="ECO:0000256" key="1">
    <source>
        <dbReference type="SAM" id="MobiDB-lite"/>
    </source>
</evidence>
<feature type="region of interest" description="Disordered" evidence="1">
    <location>
        <begin position="88"/>
        <end position="155"/>
    </location>
</feature>
<comment type="caution">
    <text evidence="4">The sequence shown here is derived from an EMBL/GenBank/DDBJ whole genome shotgun (WGS) entry which is preliminary data.</text>
</comment>
<evidence type="ECO:0000313" key="4">
    <source>
        <dbReference type="EMBL" id="KAK9864173.1"/>
    </source>
</evidence>
<feature type="compositionally biased region" description="Low complexity" evidence="1">
    <location>
        <begin position="94"/>
        <end position="108"/>
    </location>
</feature>
<protein>
    <recommendedName>
        <fullName evidence="3">ABC1 atypical kinase-like domain-containing protein</fullName>
    </recommendedName>
</protein>
<dbReference type="Proteomes" id="UP001485043">
    <property type="component" value="Unassembled WGS sequence"/>
</dbReference>
<keyword evidence="2" id="KW-0472">Membrane</keyword>
<feature type="transmembrane region" description="Helical" evidence="2">
    <location>
        <begin position="53"/>
        <end position="74"/>
    </location>
</feature>
<evidence type="ECO:0000313" key="5">
    <source>
        <dbReference type="Proteomes" id="UP001485043"/>
    </source>
</evidence>
<gene>
    <name evidence="4" type="ORF">WJX84_010109</name>
</gene>
<keyword evidence="2" id="KW-0812">Transmembrane</keyword>
<evidence type="ECO:0000256" key="2">
    <source>
        <dbReference type="SAM" id="Phobius"/>
    </source>
</evidence>
<keyword evidence="2" id="KW-1133">Transmembrane helix</keyword>